<protein>
    <submittedName>
        <fullName evidence="2">Uncharacterized protein</fullName>
    </submittedName>
</protein>
<organism evidence="2 3">
    <name type="scientific">Paenibacillus vini</name>
    <dbReference type="NCBI Taxonomy" id="1476024"/>
    <lineage>
        <taxon>Bacteria</taxon>
        <taxon>Bacillati</taxon>
        <taxon>Bacillota</taxon>
        <taxon>Bacilli</taxon>
        <taxon>Bacillales</taxon>
        <taxon>Paenibacillaceae</taxon>
        <taxon>Paenibacillus</taxon>
    </lineage>
</organism>
<evidence type="ECO:0000313" key="3">
    <source>
        <dbReference type="Proteomes" id="UP000679992"/>
    </source>
</evidence>
<evidence type="ECO:0000256" key="1">
    <source>
        <dbReference type="SAM" id="MobiDB-lite"/>
    </source>
</evidence>
<dbReference type="EMBL" id="BOSL01000002">
    <property type="protein sequence ID" value="GIP51831.1"/>
    <property type="molecule type" value="Genomic_DNA"/>
</dbReference>
<proteinExistence type="predicted"/>
<sequence>MKEYWAIKNGGDRKSEDQNGPLKTLGDIAEYIGESQTNTKRLVKLNSLIPQLQKLVSAGVLGTTAAEQLAYRKECVNDKSI</sequence>
<keyword evidence="3" id="KW-1185">Reference proteome</keyword>
<comment type="caution">
    <text evidence="2">The sequence shown here is derived from an EMBL/GenBank/DDBJ whole genome shotgun (WGS) entry which is preliminary data.</text>
</comment>
<feature type="compositionally biased region" description="Basic and acidic residues" evidence="1">
    <location>
        <begin position="1"/>
        <end position="17"/>
    </location>
</feature>
<accession>A0ABQ4M763</accession>
<dbReference type="Proteomes" id="UP000679992">
    <property type="component" value="Unassembled WGS sequence"/>
</dbReference>
<dbReference type="RefSeq" id="WP_213653902.1">
    <property type="nucleotide sequence ID" value="NZ_BOSL01000002.1"/>
</dbReference>
<gene>
    <name evidence="2" type="ORF">J42TS3_08660</name>
</gene>
<dbReference type="Gene3D" id="1.10.10.2830">
    <property type="match status" value="1"/>
</dbReference>
<dbReference type="SUPFAM" id="SSF109709">
    <property type="entry name" value="KorB DNA-binding domain-like"/>
    <property type="match status" value="1"/>
</dbReference>
<reference evidence="2 3" key="1">
    <citation type="submission" date="2021-03" db="EMBL/GenBank/DDBJ databases">
        <title>Antimicrobial resistance genes in bacteria isolated from Japanese honey, and their potential for conferring macrolide and lincosamide resistance in the American foulbrood pathogen Paenibacillus larvae.</title>
        <authorList>
            <person name="Okamoto M."/>
            <person name="Kumagai M."/>
            <person name="Kanamori H."/>
            <person name="Takamatsu D."/>
        </authorList>
    </citation>
    <scope>NUCLEOTIDE SEQUENCE [LARGE SCALE GENOMIC DNA]</scope>
    <source>
        <strain evidence="2 3">J42TS3</strain>
    </source>
</reference>
<name>A0ABQ4M763_9BACL</name>
<evidence type="ECO:0000313" key="2">
    <source>
        <dbReference type="EMBL" id="GIP51831.1"/>
    </source>
</evidence>
<feature type="region of interest" description="Disordered" evidence="1">
    <location>
        <begin position="1"/>
        <end position="21"/>
    </location>
</feature>